<proteinExistence type="predicted"/>
<reference evidence="1" key="2">
    <citation type="journal article" date="2015" name="Fish Shellfish Immunol.">
        <title>Early steps in the European eel (Anguilla anguilla)-Vibrio vulnificus interaction in the gills: Role of the RtxA13 toxin.</title>
        <authorList>
            <person name="Callol A."/>
            <person name="Pajuelo D."/>
            <person name="Ebbesson L."/>
            <person name="Teles M."/>
            <person name="MacKenzie S."/>
            <person name="Amaro C."/>
        </authorList>
    </citation>
    <scope>NUCLEOTIDE SEQUENCE</scope>
</reference>
<sequence length="50" mass="5725">MSVWRCALTDRAALPGFTGAQYISSRRSSQLWKQHSSTMPRLCDRLELDP</sequence>
<dbReference type="EMBL" id="GBXM01060836">
    <property type="protein sequence ID" value="JAH47741.1"/>
    <property type="molecule type" value="Transcribed_RNA"/>
</dbReference>
<accession>A0A0E9T2C4</accession>
<dbReference type="AlphaFoldDB" id="A0A0E9T2C4"/>
<protein>
    <submittedName>
        <fullName evidence="1">Uncharacterized protein</fullName>
    </submittedName>
</protein>
<organism evidence="1">
    <name type="scientific">Anguilla anguilla</name>
    <name type="common">European freshwater eel</name>
    <name type="synonym">Muraena anguilla</name>
    <dbReference type="NCBI Taxonomy" id="7936"/>
    <lineage>
        <taxon>Eukaryota</taxon>
        <taxon>Metazoa</taxon>
        <taxon>Chordata</taxon>
        <taxon>Craniata</taxon>
        <taxon>Vertebrata</taxon>
        <taxon>Euteleostomi</taxon>
        <taxon>Actinopterygii</taxon>
        <taxon>Neopterygii</taxon>
        <taxon>Teleostei</taxon>
        <taxon>Anguilliformes</taxon>
        <taxon>Anguillidae</taxon>
        <taxon>Anguilla</taxon>
    </lineage>
</organism>
<name>A0A0E9T2C4_ANGAN</name>
<reference evidence="1" key="1">
    <citation type="submission" date="2014-11" db="EMBL/GenBank/DDBJ databases">
        <authorList>
            <person name="Amaro Gonzalez C."/>
        </authorList>
    </citation>
    <scope>NUCLEOTIDE SEQUENCE</scope>
</reference>
<evidence type="ECO:0000313" key="1">
    <source>
        <dbReference type="EMBL" id="JAH47741.1"/>
    </source>
</evidence>